<gene>
    <name evidence="1" type="ORF">METZ01_LOCUS136432</name>
</gene>
<sequence>MNAQIQSATDTIQVSEKQNVIQLDHSFVIESSVQIYRNDIFIKPNKIDVMNGTLEMPKGKDDYTAIITYDYLTEGLPLSVGPKWKSLPSLNLEDVISDTSTSNAPTMIQDEGEEVFTSGSIYRQLTISPLGGSDFSGGLQMQLNGRLAENLYVSGVLT</sequence>
<proteinExistence type="predicted"/>
<dbReference type="AlphaFoldDB" id="A0A381Z2S0"/>
<feature type="non-terminal residue" evidence="1">
    <location>
        <position position="158"/>
    </location>
</feature>
<dbReference type="EMBL" id="UINC01019745">
    <property type="protein sequence ID" value="SVA83578.1"/>
    <property type="molecule type" value="Genomic_DNA"/>
</dbReference>
<reference evidence="1" key="1">
    <citation type="submission" date="2018-05" db="EMBL/GenBank/DDBJ databases">
        <authorList>
            <person name="Lanie J.A."/>
            <person name="Ng W.-L."/>
            <person name="Kazmierczak K.M."/>
            <person name="Andrzejewski T.M."/>
            <person name="Davidsen T.M."/>
            <person name="Wayne K.J."/>
            <person name="Tettelin H."/>
            <person name="Glass J.I."/>
            <person name="Rusch D."/>
            <person name="Podicherti R."/>
            <person name="Tsui H.-C.T."/>
            <person name="Winkler M.E."/>
        </authorList>
    </citation>
    <scope>NUCLEOTIDE SEQUENCE</scope>
</reference>
<protein>
    <submittedName>
        <fullName evidence="1">Uncharacterized protein</fullName>
    </submittedName>
</protein>
<accession>A0A381Z2S0</accession>
<evidence type="ECO:0000313" key="1">
    <source>
        <dbReference type="EMBL" id="SVA83578.1"/>
    </source>
</evidence>
<organism evidence="1">
    <name type="scientific">marine metagenome</name>
    <dbReference type="NCBI Taxonomy" id="408172"/>
    <lineage>
        <taxon>unclassified sequences</taxon>
        <taxon>metagenomes</taxon>
        <taxon>ecological metagenomes</taxon>
    </lineage>
</organism>
<name>A0A381Z2S0_9ZZZZ</name>